<proteinExistence type="predicted"/>
<dbReference type="SMART" id="SM00397">
    <property type="entry name" value="t_SNARE"/>
    <property type="match status" value="1"/>
</dbReference>
<keyword evidence="7 9" id="KW-0472">Membrane</keyword>
<dbReference type="InterPro" id="IPR039899">
    <property type="entry name" value="BET1_SNARE"/>
</dbReference>
<evidence type="ECO:0000256" key="3">
    <source>
        <dbReference type="ARBA" id="ARBA00022692"/>
    </source>
</evidence>
<dbReference type="FunFam" id="1.20.5.110:FF:000057">
    <property type="entry name" value="SNARE complex subunit (Bet1), putative"/>
    <property type="match status" value="1"/>
</dbReference>
<accession>A0A316VJ93</accession>
<evidence type="ECO:0000256" key="7">
    <source>
        <dbReference type="ARBA" id="ARBA00023136"/>
    </source>
</evidence>
<gene>
    <name evidence="11" type="ORF">FA14DRAFT_141966</name>
</gene>
<evidence type="ECO:0000313" key="12">
    <source>
        <dbReference type="Proteomes" id="UP000245771"/>
    </source>
</evidence>
<evidence type="ECO:0000256" key="1">
    <source>
        <dbReference type="ARBA" id="ARBA00004394"/>
    </source>
</evidence>
<evidence type="ECO:0000256" key="5">
    <source>
        <dbReference type="ARBA" id="ARBA00022989"/>
    </source>
</evidence>
<dbReference type="CDD" id="cd15853">
    <property type="entry name" value="SNARE_Bet1"/>
    <property type="match status" value="1"/>
</dbReference>
<dbReference type="GO" id="GO:0015031">
    <property type="term" value="P:protein transport"/>
    <property type="evidence" value="ECO:0007669"/>
    <property type="project" value="UniProtKB-KW"/>
</dbReference>
<dbReference type="Gene3D" id="1.20.5.110">
    <property type="match status" value="1"/>
</dbReference>
<keyword evidence="5 9" id="KW-1133">Transmembrane helix</keyword>
<keyword evidence="6" id="KW-0333">Golgi apparatus</keyword>
<dbReference type="GeneID" id="37018935"/>
<keyword evidence="2" id="KW-0813">Transport</keyword>
<keyword evidence="3 9" id="KW-0812">Transmembrane</keyword>
<evidence type="ECO:0000256" key="2">
    <source>
        <dbReference type="ARBA" id="ARBA00022448"/>
    </source>
</evidence>
<comment type="subcellular location">
    <subcellularLocation>
        <location evidence="8">Endomembrane system</location>
        <topology evidence="8">Single-pass type IV membrane protein</topology>
    </subcellularLocation>
    <subcellularLocation>
        <location evidence="1">Golgi apparatus membrane</location>
    </subcellularLocation>
</comment>
<feature type="transmembrane region" description="Helical" evidence="9">
    <location>
        <begin position="153"/>
        <end position="174"/>
    </location>
</feature>
<dbReference type="FunCoup" id="A0A316VJ93">
    <property type="interactions" value="210"/>
</dbReference>
<name>A0A316VJ93_9BASI</name>
<dbReference type="PROSITE" id="PS50192">
    <property type="entry name" value="T_SNARE"/>
    <property type="match status" value="1"/>
</dbReference>
<evidence type="ECO:0000313" key="11">
    <source>
        <dbReference type="EMBL" id="PWN37570.1"/>
    </source>
</evidence>
<dbReference type="SUPFAM" id="SSF58038">
    <property type="entry name" value="SNARE fusion complex"/>
    <property type="match status" value="1"/>
</dbReference>
<evidence type="ECO:0000256" key="8">
    <source>
        <dbReference type="ARBA" id="ARBA00046280"/>
    </source>
</evidence>
<dbReference type="STRING" id="1280837.A0A316VJ93"/>
<organism evidence="11 12">
    <name type="scientific">Meira miltonrushii</name>
    <dbReference type="NCBI Taxonomy" id="1280837"/>
    <lineage>
        <taxon>Eukaryota</taxon>
        <taxon>Fungi</taxon>
        <taxon>Dikarya</taxon>
        <taxon>Basidiomycota</taxon>
        <taxon>Ustilaginomycotina</taxon>
        <taxon>Exobasidiomycetes</taxon>
        <taxon>Exobasidiales</taxon>
        <taxon>Brachybasidiaceae</taxon>
        <taxon>Meira</taxon>
    </lineage>
</organism>
<keyword evidence="12" id="KW-1185">Reference proteome</keyword>
<evidence type="ECO:0000256" key="9">
    <source>
        <dbReference type="SAM" id="Phobius"/>
    </source>
</evidence>
<dbReference type="OrthoDB" id="261831at2759"/>
<evidence type="ECO:0000259" key="10">
    <source>
        <dbReference type="PROSITE" id="PS50192"/>
    </source>
</evidence>
<dbReference type="PANTHER" id="PTHR12791">
    <property type="entry name" value="GOLGI SNARE BET1-RELATED"/>
    <property type="match status" value="1"/>
</dbReference>
<dbReference type="GO" id="GO:0000139">
    <property type="term" value="C:Golgi membrane"/>
    <property type="evidence" value="ECO:0007669"/>
    <property type="project" value="UniProtKB-SubCell"/>
</dbReference>
<dbReference type="InterPro" id="IPR000727">
    <property type="entry name" value="T_SNARE_dom"/>
</dbReference>
<dbReference type="RefSeq" id="XP_025357872.1">
    <property type="nucleotide sequence ID" value="XM_025497154.1"/>
</dbReference>
<evidence type="ECO:0000256" key="6">
    <source>
        <dbReference type="ARBA" id="ARBA00023034"/>
    </source>
</evidence>
<dbReference type="Proteomes" id="UP000245771">
    <property type="component" value="Unassembled WGS sequence"/>
</dbReference>
<dbReference type="AlphaFoldDB" id="A0A316VJ93"/>
<dbReference type="EMBL" id="KZ819602">
    <property type="protein sequence ID" value="PWN37570.1"/>
    <property type="molecule type" value="Genomic_DNA"/>
</dbReference>
<feature type="domain" description="T-SNARE coiled-coil homology" evidence="10">
    <location>
        <begin position="84"/>
        <end position="146"/>
    </location>
</feature>
<dbReference type="InParanoid" id="A0A316VJ93"/>
<sequence length="176" mass="19782">MSRRPGAGVNDRHTLLSSAAYPSSYRIGSGFRNVSTFEQPYGDTSDPYAEYDVHKGAPKKEPGALGASDVGRGFSNLFGLRTAEQLEEQNDEHLEGLSAKVRILKDITVGIGNEVRDSTKDLDSLGEAFSNSSAFLGNTFNRMKHMASRQGSWHCNMFLFVLFIIWIFVILWWWRR</sequence>
<reference evidence="11 12" key="1">
    <citation type="journal article" date="2018" name="Mol. Biol. Evol.">
        <title>Broad Genomic Sampling Reveals a Smut Pathogenic Ancestry of the Fungal Clade Ustilaginomycotina.</title>
        <authorList>
            <person name="Kijpornyongpan T."/>
            <person name="Mondo S.J."/>
            <person name="Barry K."/>
            <person name="Sandor L."/>
            <person name="Lee J."/>
            <person name="Lipzen A."/>
            <person name="Pangilinan J."/>
            <person name="LaButti K."/>
            <person name="Hainaut M."/>
            <person name="Henrissat B."/>
            <person name="Grigoriev I.V."/>
            <person name="Spatafora J.W."/>
            <person name="Aime M.C."/>
        </authorList>
    </citation>
    <scope>NUCLEOTIDE SEQUENCE [LARGE SCALE GENOMIC DNA]</scope>
    <source>
        <strain evidence="11 12">MCA 3882</strain>
    </source>
</reference>
<evidence type="ECO:0000256" key="4">
    <source>
        <dbReference type="ARBA" id="ARBA00022927"/>
    </source>
</evidence>
<protein>
    <recommendedName>
        <fullName evidence="10">t-SNARE coiled-coil homology domain-containing protein</fullName>
    </recommendedName>
</protein>
<keyword evidence="4" id="KW-0653">Protein transport</keyword>